<accession>A0A6G8RM95</accession>
<sequence length="99" mass="11088">MFKRGQLLRHKISGNCYFVYSKNPTRIILLPEGHRIHGWVRRDTFEPIGNNYTAKDSKESAPVILGVLKEVAVYGQGFSGPGSAPGRCCRSRRKLVTVV</sequence>
<keyword evidence="2" id="KW-1185">Reference proteome</keyword>
<dbReference type="Proteomes" id="UP000502059">
    <property type="component" value="Segment"/>
</dbReference>
<reference evidence="2" key="1">
    <citation type="submission" date="2020-02" db="EMBL/GenBank/DDBJ databases">
        <authorList>
            <person name="Olsen N.S."/>
            <person name="Forero-Junco L."/>
            <person name="Kot W."/>
            <person name="Hansen L.H."/>
        </authorList>
    </citation>
    <scope>NUCLEOTIDE SEQUENCE [LARGE SCALE GENOMIC DNA]</scope>
</reference>
<protein>
    <submittedName>
        <fullName evidence="1">Uncharacterized protein</fullName>
    </submittedName>
</protein>
<name>A0A6G8RM95_9CAUD</name>
<evidence type="ECO:0000313" key="2">
    <source>
        <dbReference type="Proteomes" id="UP000502059"/>
    </source>
</evidence>
<evidence type="ECO:0000313" key="1">
    <source>
        <dbReference type="EMBL" id="QIO02538.1"/>
    </source>
</evidence>
<gene>
    <name evidence="1" type="ORF">blauehaus_1</name>
</gene>
<organism evidence="1 2">
    <name type="scientific">Salmonella phage blauehaus</name>
    <dbReference type="NCBI Taxonomy" id="2713283"/>
    <lineage>
        <taxon>Viruses</taxon>
        <taxon>Duplodnaviria</taxon>
        <taxon>Heunggongvirae</taxon>
        <taxon>Uroviricota</taxon>
        <taxon>Caudoviricetes</taxon>
        <taxon>Sarkviridae</taxon>
        <taxon>Guernseyvirinae</taxon>
        <taxon>Jerseyvirus</taxon>
        <taxon>Jerseyvirus blauehaus</taxon>
    </lineage>
</organism>
<dbReference type="EMBL" id="MT074473">
    <property type="protein sequence ID" value="QIO02538.1"/>
    <property type="molecule type" value="Genomic_DNA"/>
</dbReference>
<proteinExistence type="predicted"/>